<dbReference type="GO" id="GO:0016020">
    <property type="term" value="C:membrane"/>
    <property type="evidence" value="ECO:0007669"/>
    <property type="project" value="TreeGrafter"/>
</dbReference>
<feature type="domain" description="5MP1/2-like HEAT" evidence="1">
    <location>
        <begin position="1"/>
        <end position="40"/>
    </location>
</feature>
<name>A0A1S3DJ80_DIACI</name>
<dbReference type="KEGG" id="dci:103519542"/>
<gene>
    <name evidence="3" type="primary">LOC103519542</name>
</gene>
<dbReference type="PANTHER" id="PTHR14208">
    <property type="entry name" value="BASIC LEUCINE ZIPPER AND W2 DOMAIN-CONTAINING PROTEIN"/>
    <property type="match status" value="1"/>
</dbReference>
<evidence type="ECO:0000313" key="2">
    <source>
        <dbReference type="Proteomes" id="UP000079169"/>
    </source>
</evidence>
<dbReference type="PaxDb" id="121845-A0A1S3DJ80"/>
<dbReference type="Pfam" id="PF25504">
    <property type="entry name" value="HEAT_5MP1_2"/>
    <property type="match status" value="1"/>
</dbReference>
<reference evidence="3" key="1">
    <citation type="submission" date="2025-08" db="UniProtKB">
        <authorList>
            <consortium name="RefSeq"/>
        </authorList>
    </citation>
    <scope>IDENTIFICATION</scope>
</reference>
<protein>
    <submittedName>
        <fullName evidence="3">Protein krasavietz-like</fullName>
    </submittedName>
</protein>
<dbReference type="RefSeq" id="XP_008482853.2">
    <property type="nucleotide sequence ID" value="XM_008484631.3"/>
</dbReference>
<sequence>MEFVPPNKRSDEYFRTVFEEKGLADIVKLHMAQASQEAKKELQEQLEEQISEGASIKDIVADIREIANKHCIPDQELIVLIWSTVMAQVLGFFFSI</sequence>
<dbReference type="InterPro" id="IPR051245">
    <property type="entry name" value="eIF5-mimic_regulator"/>
</dbReference>
<evidence type="ECO:0000313" key="3">
    <source>
        <dbReference type="RefSeq" id="XP_008482853.2"/>
    </source>
</evidence>
<evidence type="ECO:0000259" key="1">
    <source>
        <dbReference type="Pfam" id="PF25504"/>
    </source>
</evidence>
<keyword evidence="2" id="KW-1185">Reference proteome</keyword>
<dbReference type="AlphaFoldDB" id="A0A1S3DJ80"/>
<organism evidence="2 3">
    <name type="scientific">Diaphorina citri</name>
    <name type="common">Asian citrus psyllid</name>
    <dbReference type="NCBI Taxonomy" id="121845"/>
    <lineage>
        <taxon>Eukaryota</taxon>
        <taxon>Metazoa</taxon>
        <taxon>Ecdysozoa</taxon>
        <taxon>Arthropoda</taxon>
        <taxon>Hexapoda</taxon>
        <taxon>Insecta</taxon>
        <taxon>Pterygota</taxon>
        <taxon>Neoptera</taxon>
        <taxon>Paraneoptera</taxon>
        <taxon>Hemiptera</taxon>
        <taxon>Sternorrhyncha</taxon>
        <taxon>Psylloidea</taxon>
        <taxon>Psyllidae</taxon>
        <taxon>Diaphorininae</taxon>
        <taxon>Diaphorina</taxon>
    </lineage>
</organism>
<dbReference type="GO" id="GO:0005737">
    <property type="term" value="C:cytoplasm"/>
    <property type="evidence" value="ECO:0007669"/>
    <property type="project" value="TreeGrafter"/>
</dbReference>
<dbReference type="PANTHER" id="PTHR14208:SF2">
    <property type="entry name" value="PROTEIN KRASAVIETZ"/>
    <property type="match status" value="1"/>
</dbReference>
<dbReference type="Proteomes" id="UP000079169">
    <property type="component" value="Unplaced"/>
</dbReference>
<dbReference type="GeneID" id="103519542"/>
<dbReference type="InterPro" id="IPR057397">
    <property type="entry name" value="HEAT_5MP1_2"/>
</dbReference>
<proteinExistence type="predicted"/>
<accession>A0A1S3DJ80</accession>